<evidence type="ECO:0008006" key="3">
    <source>
        <dbReference type="Google" id="ProtNLM"/>
    </source>
</evidence>
<comment type="caution">
    <text evidence="1">The sequence shown here is derived from an EMBL/GenBank/DDBJ whole genome shotgun (WGS) entry which is preliminary data.</text>
</comment>
<dbReference type="Proteomes" id="UP000433309">
    <property type="component" value="Unassembled WGS sequence"/>
</dbReference>
<dbReference type="EMBL" id="WKJK01000006">
    <property type="protein sequence ID" value="MRW91174.1"/>
    <property type="molecule type" value="Genomic_DNA"/>
</dbReference>
<keyword evidence="2" id="KW-1185">Reference proteome</keyword>
<evidence type="ECO:0000313" key="2">
    <source>
        <dbReference type="Proteomes" id="UP000433309"/>
    </source>
</evidence>
<dbReference type="RefSeq" id="WP_154377279.1">
    <property type="nucleotide sequence ID" value="NZ_WKJK01000006.1"/>
</dbReference>
<protein>
    <recommendedName>
        <fullName evidence="3">RiboL-PSP-HEPN domain-containing protein</fullName>
    </recommendedName>
</protein>
<organism evidence="1 2">
    <name type="scientific">Duganella guangzhouensis</name>
    <dbReference type="NCBI Taxonomy" id="2666084"/>
    <lineage>
        <taxon>Bacteria</taxon>
        <taxon>Pseudomonadati</taxon>
        <taxon>Pseudomonadota</taxon>
        <taxon>Betaproteobacteria</taxon>
        <taxon>Burkholderiales</taxon>
        <taxon>Oxalobacteraceae</taxon>
        <taxon>Telluria group</taxon>
        <taxon>Duganella</taxon>
    </lineage>
</organism>
<reference evidence="1 2" key="1">
    <citation type="submission" date="2019-11" db="EMBL/GenBank/DDBJ databases">
        <title>Novel species isolated from a subtropical stream in China.</title>
        <authorList>
            <person name="Lu H."/>
        </authorList>
    </citation>
    <scope>NUCLEOTIDE SEQUENCE [LARGE SCALE GENOMIC DNA]</scope>
    <source>
        <strain evidence="1 2">FT80W</strain>
    </source>
</reference>
<dbReference type="AlphaFoldDB" id="A0A6I2L2X0"/>
<gene>
    <name evidence="1" type="ORF">GJ699_14355</name>
</gene>
<sequence length="338" mass="38651">MGRTKELMYEMDDELDNLPEEAFELWGSRAEIEKYWFSRAGSEEQKIAMYGWFKRNFYYPGTLLLAGARNNHIYAEGGPYSPKSEIASEFGAYTGEDILQQVIRELEEEGVTGWALIPEYVDDGDYDELLDVDVSERAAPKRDLEMRLNNIVEMLQLTGSEAAKTLNIQLAFAATITALESFLWESVSYAVEHDEMAVRRIIKKVPHFNEQKLGLGEIFERHDGIRTLVKSYLQDTVWHKAETAGMLLKISFDIRPPSFARFAEAVIKRHDIVHRSSRTKDGEQVIVTSEEIQILMNHVRDFASELMVKLDERQLEVAMENATARLKAVGEDLSGPQF</sequence>
<evidence type="ECO:0000313" key="1">
    <source>
        <dbReference type="EMBL" id="MRW91174.1"/>
    </source>
</evidence>
<proteinExistence type="predicted"/>
<accession>A0A6I2L2X0</accession>
<name>A0A6I2L2X0_9BURK</name>